<evidence type="ECO:0000313" key="2">
    <source>
        <dbReference type="Proteomes" id="UP001165135"/>
    </source>
</evidence>
<evidence type="ECO:0000313" key="1">
    <source>
        <dbReference type="EMBL" id="GLY76942.1"/>
    </source>
</evidence>
<sequence length="107" mass="10912">MLPLRLEYHWIAWAAVLFAATAWLRSAAWTTAGAVGAAEAGADTATVPPSAAASVIAASPVFVTRAFVILMLILPEAGDSRAVSGPSLQSAYKSDVAGSYFVTGSVA</sequence>
<name>A0A9W6VRX1_9ACTN</name>
<dbReference type="EMBL" id="BSTJ01000006">
    <property type="protein sequence ID" value="GLY76942.1"/>
    <property type="molecule type" value="Genomic_DNA"/>
</dbReference>
<protein>
    <submittedName>
        <fullName evidence="1">Uncharacterized protein</fullName>
    </submittedName>
</protein>
<accession>A0A9W6VRX1</accession>
<organism evidence="1 2">
    <name type="scientific">Actinoallomurus iriomotensis</name>
    <dbReference type="NCBI Taxonomy" id="478107"/>
    <lineage>
        <taxon>Bacteria</taxon>
        <taxon>Bacillati</taxon>
        <taxon>Actinomycetota</taxon>
        <taxon>Actinomycetes</taxon>
        <taxon>Streptosporangiales</taxon>
        <taxon>Thermomonosporaceae</taxon>
        <taxon>Actinoallomurus</taxon>
    </lineage>
</organism>
<reference evidence="1" key="1">
    <citation type="submission" date="2023-03" db="EMBL/GenBank/DDBJ databases">
        <title>Actinoallomurus iriomotensis NBRC 103681.</title>
        <authorList>
            <person name="Ichikawa N."/>
            <person name="Sato H."/>
            <person name="Tonouchi N."/>
        </authorList>
    </citation>
    <scope>NUCLEOTIDE SEQUENCE</scope>
    <source>
        <strain evidence="1">NBRC 103681</strain>
    </source>
</reference>
<dbReference type="AlphaFoldDB" id="A0A9W6VRX1"/>
<proteinExistence type="predicted"/>
<gene>
    <name evidence="1" type="ORF">Airi01_052090</name>
</gene>
<dbReference type="Proteomes" id="UP001165135">
    <property type="component" value="Unassembled WGS sequence"/>
</dbReference>
<comment type="caution">
    <text evidence="1">The sequence shown here is derived from an EMBL/GenBank/DDBJ whole genome shotgun (WGS) entry which is preliminary data.</text>
</comment>